<comment type="similarity">
    <text evidence="13">Belongs to the MICU1 family. MICU1 subfamily.</text>
</comment>
<evidence type="ECO:0000256" key="11">
    <source>
        <dbReference type="ARBA" id="ARBA00023128"/>
    </source>
</evidence>
<comment type="subcellular location">
    <subcellularLocation>
        <location evidence="1">Mitochondrion inner membrane</location>
    </subcellularLocation>
    <subcellularLocation>
        <location evidence="2">Mitochondrion intermembrane space</location>
    </subcellularLocation>
</comment>
<keyword evidence="4" id="KW-0109">Calcium transport</keyword>
<evidence type="ECO:0000256" key="1">
    <source>
        <dbReference type="ARBA" id="ARBA00004273"/>
    </source>
</evidence>
<evidence type="ECO:0000256" key="10">
    <source>
        <dbReference type="ARBA" id="ARBA00023065"/>
    </source>
</evidence>
<evidence type="ECO:0000313" key="17">
    <source>
        <dbReference type="WBParaSite" id="TMUE_2000010571.1"/>
    </source>
</evidence>
<evidence type="ECO:0000256" key="14">
    <source>
        <dbReference type="SAM" id="Coils"/>
    </source>
</evidence>
<dbReference type="InterPro" id="IPR011992">
    <property type="entry name" value="EF-hand-dom_pair"/>
</dbReference>
<keyword evidence="5" id="KW-0479">Metal-binding</keyword>
<accession>A0A5S6QT71</accession>
<reference evidence="17" key="1">
    <citation type="submission" date="2019-12" db="UniProtKB">
        <authorList>
            <consortium name="WormBaseParasite"/>
        </authorList>
    </citation>
    <scope>IDENTIFICATION</scope>
</reference>
<evidence type="ECO:0000256" key="7">
    <source>
        <dbReference type="ARBA" id="ARBA00022792"/>
    </source>
</evidence>
<evidence type="ECO:0000256" key="3">
    <source>
        <dbReference type="ARBA" id="ARBA00022448"/>
    </source>
</evidence>
<dbReference type="SMART" id="SM00054">
    <property type="entry name" value="EFh"/>
    <property type="match status" value="2"/>
</dbReference>
<keyword evidence="9" id="KW-0809">Transit peptide</keyword>
<dbReference type="InterPro" id="IPR039800">
    <property type="entry name" value="MICU1/2/3"/>
</dbReference>
<evidence type="ECO:0000259" key="15">
    <source>
        <dbReference type="PROSITE" id="PS50222"/>
    </source>
</evidence>
<dbReference type="PANTHER" id="PTHR12294">
    <property type="entry name" value="EF HAND DOMAIN FAMILY A1,A2-RELATED"/>
    <property type="match status" value="1"/>
</dbReference>
<dbReference type="SUPFAM" id="SSF47473">
    <property type="entry name" value="EF-hand"/>
    <property type="match status" value="2"/>
</dbReference>
<dbReference type="PANTHER" id="PTHR12294:SF1">
    <property type="entry name" value="CALCIUM UPTAKE PROTEIN 1, MITOCHONDRIAL"/>
    <property type="match status" value="1"/>
</dbReference>
<feature type="domain" description="EF-hand" evidence="15">
    <location>
        <begin position="382"/>
        <end position="417"/>
    </location>
</feature>
<evidence type="ECO:0000256" key="4">
    <source>
        <dbReference type="ARBA" id="ARBA00022568"/>
    </source>
</evidence>
<evidence type="ECO:0000256" key="6">
    <source>
        <dbReference type="ARBA" id="ARBA00022737"/>
    </source>
</evidence>
<dbReference type="GO" id="GO:0005509">
    <property type="term" value="F:calcium ion binding"/>
    <property type="evidence" value="ECO:0007669"/>
    <property type="project" value="InterPro"/>
</dbReference>
<protein>
    <submittedName>
        <fullName evidence="17">EF-hand domain-containing protein</fullName>
    </submittedName>
</protein>
<name>A0A5S6QT71_TRIMR</name>
<dbReference type="GO" id="GO:0036444">
    <property type="term" value="P:calcium import into the mitochondrion"/>
    <property type="evidence" value="ECO:0007669"/>
    <property type="project" value="TreeGrafter"/>
</dbReference>
<dbReference type="PROSITE" id="PS50222">
    <property type="entry name" value="EF_HAND_2"/>
    <property type="match status" value="2"/>
</dbReference>
<dbReference type="GO" id="GO:1990246">
    <property type="term" value="C:uniplex complex"/>
    <property type="evidence" value="ECO:0007669"/>
    <property type="project" value="TreeGrafter"/>
</dbReference>
<evidence type="ECO:0000256" key="9">
    <source>
        <dbReference type="ARBA" id="ARBA00022946"/>
    </source>
</evidence>
<keyword evidence="11" id="KW-0496">Mitochondrion</keyword>
<proteinExistence type="inferred from homology"/>
<sequence length="447" mass="50385">MPSPLSSTFILARPKSGTGYSGFVIADKRRDRIFKFTLSTAGCLLVLQFVNFQWFKDKGMAFLEKFKASALESSSIAKDESGSRNFRDRKVAAYENRIRMFSSANKVFRYFASVKVLPDGSDSAKQAEIFMTPYDFLRSLTPGMMQPEGLGLEQYSIASRSRLRKSKIVDAVFPKNVLISFGEYVFLLTVLSASPDRFAIAFKMFDLDGDGLLDYNEFNKIQTLVRRLENKLQSHSRESAALKAGSSFTVYLFGDKLDRKISFEEFLTFREQLQKAVLQIEFELFEPDESDSISATNFARMILAHADLSEREMEAIIGRLSVALDAGKISERIFFQDVEAFFLLLSRLEEVETALRIYRLADSSVDRTTLKRVIGLVTDRAAPDSMVDVLFAMFDADGDEELAYDEFIKVMKNNVGFGLGSSRTPRLASLADALRKCASLPTRSEEI</sequence>
<organism evidence="16 17">
    <name type="scientific">Trichuris muris</name>
    <name type="common">Mouse whipworm</name>
    <dbReference type="NCBI Taxonomy" id="70415"/>
    <lineage>
        <taxon>Eukaryota</taxon>
        <taxon>Metazoa</taxon>
        <taxon>Ecdysozoa</taxon>
        <taxon>Nematoda</taxon>
        <taxon>Enoplea</taxon>
        <taxon>Dorylaimia</taxon>
        <taxon>Trichinellida</taxon>
        <taxon>Trichuridae</taxon>
        <taxon>Trichuris</taxon>
    </lineage>
</organism>
<dbReference type="AlphaFoldDB" id="A0A5S6QT71"/>
<evidence type="ECO:0000256" key="8">
    <source>
        <dbReference type="ARBA" id="ARBA00022837"/>
    </source>
</evidence>
<feature type="domain" description="EF-hand" evidence="15">
    <location>
        <begin position="193"/>
        <end position="228"/>
    </location>
</feature>
<dbReference type="PROSITE" id="PS00018">
    <property type="entry name" value="EF_HAND_1"/>
    <property type="match status" value="1"/>
</dbReference>
<evidence type="ECO:0000256" key="5">
    <source>
        <dbReference type="ARBA" id="ARBA00022723"/>
    </source>
</evidence>
<keyword evidence="14" id="KW-0175">Coiled coil</keyword>
<evidence type="ECO:0000313" key="16">
    <source>
        <dbReference type="Proteomes" id="UP000046395"/>
    </source>
</evidence>
<feature type="coiled-coil region" evidence="14">
    <location>
        <begin position="218"/>
        <end position="245"/>
    </location>
</feature>
<evidence type="ECO:0000256" key="12">
    <source>
        <dbReference type="ARBA" id="ARBA00023136"/>
    </source>
</evidence>
<dbReference type="GO" id="GO:0005758">
    <property type="term" value="C:mitochondrial intermembrane space"/>
    <property type="evidence" value="ECO:0007669"/>
    <property type="project" value="UniProtKB-SubCell"/>
</dbReference>
<evidence type="ECO:0000256" key="2">
    <source>
        <dbReference type="ARBA" id="ARBA00004569"/>
    </source>
</evidence>
<keyword evidence="3" id="KW-0813">Transport</keyword>
<dbReference type="InterPro" id="IPR018247">
    <property type="entry name" value="EF_Hand_1_Ca_BS"/>
</dbReference>
<dbReference type="InterPro" id="IPR002048">
    <property type="entry name" value="EF_hand_dom"/>
</dbReference>
<dbReference type="GO" id="GO:0051560">
    <property type="term" value="P:mitochondrial calcium ion homeostasis"/>
    <property type="evidence" value="ECO:0007669"/>
    <property type="project" value="TreeGrafter"/>
</dbReference>
<keyword evidence="16" id="KW-1185">Reference proteome</keyword>
<keyword evidence="8" id="KW-0106">Calcium</keyword>
<dbReference type="Proteomes" id="UP000046395">
    <property type="component" value="Unassembled WGS sequence"/>
</dbReference>
<keyword evidence="10" id="KW-0406">Ion transport</keyword>
<keyword evidence="6" id="KW-0677">Repeat</keyword>
<keyword evidence="12" id="KW-0472">Membrane</keyword>
<keyword evidence="7" id="KW-0999">Mitochondrion inner membrane</keyword>
<dbReference type="Gene3D" id="1.10.238.10">
    <property type="entry name" value="EF-hand"/>
    <property type="match status" value="3"/>
</dbReference>
<dbReference type="STRING" id="70415.A0A5S6QT71"/>
<evidence type="ECO:0000256" key="13">
    <source>
        <dbReference type="ARBA" id="ARBA00038333"/>
    </source>
</evidence>
<dbReference type="CDD" id="cd15900">
    <property type="entry name" value="EFh_MICU"/>
    <property type="match status" value="1"/>
</dbReference>
<dbReference type="WBParaSite" id="TMUE_2000010571.1">
    <property type="protein sequence ID" value="TMUE_2000010571.1"/>
    <property type="gene ID" value="WBGene00289080"/>
</dbReference>